<organism evidence="2 3">
    <name type="scientific">Chitinimonas arctica</name>
    <dbReference type="NCBI Taxonomy" id="2594795"/>
    <lineage>
        <taxon>Bacteria</taxon>
        <taxon>Pseudomonadati</taxon>
        <taxon>Pseudomonadota</taxon>
        <taxon>Betaproteobacteria</taxon>
        <taxon>Neisseriales</taxon>
        <taxon>Chitinibacteraceae</taxon>
        <taxon>Chitinimonas</taxon>
    </lineage>
</organism>
<keyword evidence="3" id="KW-1185">Reference proteome</keyword>
<dbReference type="Proteomes" id="UP000317550">
    <property type="component" value="Chromosome"/>
</dbReference>
<dbReference type="AlphaFoldDB" id="A0A516SI35"/>
<evidence type="ECO:0000313" key="3">
    <source>
        <dbReference type="Proteomes" id="UP000317550"/>
    </source>
</evidence>
<sequence>MTIRFSIAQWAAWAPGLPDQAAWSAWLRAPAMPVLGSGPATPALTEMPAMMRRRVERLGRIALQAAYGAQAEAGNCPVLFASRYGDLDRIAELLRQLARGEPTSPTAFSMSVHNAIGALFSIARADPGNYSAIAAGEETIEAAFTEASALLADGAPAVLLVYYEEPLPAPYQGFAEPGGLPDFPRAWACRLIPTEQGGYSLCSRQAEAGGAEPAVADLPADLAVLRFLLSGTAPTLTRRLAGKTWHWRQDA</sequence>
<reference evidence="3" key="1">
    <citation type="submission" date="2019-07" db="EMBL/GenBank/DDBJ databases">
        <title>Chitinimonas sp. nov., isolated from Ny-Alesund, arctica soil.</title>
        <authorList>
            <person name="Xu Q."/>
            <person name="Peng F."/>
        </authorList>
    </citation>
    <scope>NUCLEOTIDE SEQUENCE [LARGE SCALE GENOMIC DNA]</scope>
    <source>
        <strain evidence="3">R3-44</strain>
    </source>
</reference>
<dbReference type="EMBL" id="CP041730">
    <property type="protein sequence ID" value="QDQ27803.1"/>
    <property type="molecule type" value="Genomic_DNA"/>
</dbReference>
<name>A0A516SI35_9NEIS</name>
<evidence type="ECO:0000313" key="2">
    <source>
        <dbReference type="EMBL" id="QDQ27803.1"/>
    </source>
</evidence>
<evidence type="ECO:0000259" key="1">
    <source>
        <dbReference type="Pfam" id="PF13723"/>
    </source>
</evidence>
<proteinExistence type="predicted"/>
<dbReference type="KEGG" id="cari:FNU76_16435"/>
<gene>
    <name evidence="2" type="ORF">FNU76_16435</name>
</gene>
<dbReference type="Pfam" id="PF13723">
    <property type="entry name" value="Ketoacyl-synt_2"/>
    <property type="match status" value="1"/>
</dbReference>
<feature type="domain" description="Beta-ketoacyl synthase-like N-terminal" evidence="1">
    <location>
        <begin position="23"/>
        <end position="247"/>
    </location>
</feature>
<dbReference type="RefSeq" id="WP_144279191.1">
    <property type="nucleotide sequence ID" value="NZ_CP041730.1"/>
</dbReference>
<accession>A0A516SI35</accession>
<dbReference type="InterPro" id="IPR014030">
    <property type="entry name" value="Ketoacyl_synth_N"/>
</dbReference>
<dbReference type="OrthoDB" id="9798676at2"/>
<protein>
    <submittedName>
        <fullName evidence="2">Beta-ketoacyl synthase chain length factor</fullName>
    </submittedName>
</protein>